<feature type="region of interest" description="Disordered" evidence="1">
    <location>
        <begin position="1"/>
        <end position="37"/>
    </location>
</feature>
<dbReference type="AlphaFoldDB" id="A0A371D0H6"/>
<dbReference type="OrthoDB" id="2747273at2759"/>
<keyword evidence="3" id="KW-1185">Reference proteome</keyword>
<name>A0A371D0H6_9APHY</name>
<evidence type="ECO:0000256" key="1">
    <source>
        <dbReference type="SAM" id="MobiDB-lite"/>
    </source>
</evidence>
<dbReference type="Proteomes" id="UP000256964">
    <property type="component" value="Unassembled WGS sequence"/>
</dbReference>
<protein>
    <recommendedName>
        <fullName evidence="4">BTB domain-containing protein</fullName>
    </recommendedName>
</protein>
<proteinExistence type="predicted"/>
<feature type="compositionally biased region" description="Basic and acidic residues" evidence="1">
    <location>
        <begin position="23"/>
        <end position="32"/>
    </location>
</feature>
<accession>A0A371D0H6</accession>
<sequence>MPSLDTIGDGRRDVAVQTNPEPVAERDVEENVTRSTTFDSKRDEELWFEDGDLAIVAGDVEFRVYQEPLFVHSSILREMLSTGHTSTVPLHVHEGVCAMLRLSDSSDDVRHFLRGFFAGDILRVGMIHPTYDELSAQIRLGHKYGVKQMVQSSVDYLQEYFPETTSGLKKWDIKHRFMPPGFALHHAIGVVNLARLVGAQSLLPAAMMACASLGRELTKGFARPDGSRETLASADLTRCITGRAAWTMAAATASHKVFKRTISKDCKRRAQCKPVFDKILERLADAENTLFDVTFRTPSAWTSHVDSSDTDRVLCPKCYALVGVWESGRQLKQAQELLCRIPEIFGVPAGAVESHHTEELVQVSADAS</sequence>
<organism evidence="2 3">
    <name type="scientific">Lentinus brumalis</name>
    <dbReference type="NCBI Taxonomy" id="2498619"/>
    <lineage>
        <taxon>Eukaryota</taxon>
        <taxon>Fungi</taxon>
        <taxon>Dikarya</taxon>
        <taxon>Basidiomycota</taxon>
        <taxon>Agaricomycotina</taxon>
        <taxon>Agaricomycetes</taxon>
        <taxon>Polyporales</taxon>
        <taxon>Polyporaceae</taxon>
        <taxon>Lentinus</taxon>
    </lineage>
</organism>
<evidence type="ECO:0000313" key="2">
    <source>
        <dbReference type="EMBL" id="RDX46015.1"/>
    </source>
</evidence>
<dbReference type="EMBL" id="KZ857431">
    <property type="protein sequence ID" value="RDX46015.1"/>
    <property type="molecule type" value="Genomic_DNA"/>
</dbReference>
<evidence type="ECO:0000313" key="3">
    <source>
        <dbReference type="Proteomes" id="UP000256964"/>
    </source>
</evidence>
<reference evidence="2 3" key="1">
    <citation type="journal article" date="2018" name="Biotechnol. Biofuels">
        <title>Integrative visual omics of the white-rot fungus Polyporus brumalis exposes the biotechnological potential of its oxidative enzymes for delignifying raw plant biomass.</title>
        <authorList>
            <person name="Miyauchi S."/>
            <person name="Rancon A."/>
            <person name="Drula E."/>
            <person name="Hage H."/>
            <person name="Chaduli D."/>
            <person name="Favel A."/>
            <person name="Grisel S."/>
            <person name="Henrissat B."/>
            <person name="Herpoel-Gimbert I."/>
            <person name="Ruiz-Duenas F.J."/>
            <person name="Chevret D."/>
            <person name="Hainaut M."/>
            <person name="Lin J."/>
            <person name="Wang M."/>
            <person name="Pangilinan J."/>
            <person name="Lipzen A."/>
            <person name="Lesage-Meessen L."/>
            <person name="Navarro D."/>
            <person name="Riley R."/>
            <person name="Grigoriev I.V."/>
            <person name="Zhou S."/>
            <person name="Raouche S."/>
            <person name="Rosso M.N."/>
        </authorList>
    </citation>
    <scope>NUCLEOTIDE SEQUENCE [LARGE SCALE GENOMIC DNA]</scope>
    <source>
        <strain evidence="2 3">BRFM 1820</strain>
    </source>
</reference>
<evidence type="ECO:0008006" key="4">
    <source>
        <dbReference type="Google" id="ProtNLM"/>
    </source>
</evidence>
<gene>
    <name evidence="2" type="ORF">OH76DRAFT_904702</name>
</gene>